<feature type="compositionally biased region" description="Polar residues" evidence="1">
    <location>
        <begin position="259"/>
        <end position="274"/>
    </location>
</feature>
<feature type="compositionally biased region" description="Polar residues" evidence="1">
    <location>
        <begin position="138"/>
        <end position="149"/>
    </location>
</feature>
<dbReference type="Proteomes" id="UP000054466">
    <property type="component" value="Unassembled WGS sequence"/>
</dbReference>
<dbReference type="HOGENOM" id="CLU_028829_0_0_1"/>
<sequence>MSKMNNPEFRQTLHNISHNFESANQAAQENIYTFAQRYVDPCLESVKSCIYACTAPCFPNREDNVRRRRGRSRGRAEYNFDFYNAWDDDEALADSSLGWGDDELDSLLAGHGSRSIQPRKQRAMSYGSRGRRKPSGLQPDTAQDPTIIPSSSYLGFLERLPWKIGSRKLRYKPSAADLQENPGGTRVRDAENQPLIEEADEESGAWRKSHGRQRSDTAASRSTTNSLSSRGDLIMSDEDEDAQPLDDEFAVMLSRRNTNQGFAEDQSSGKTKTSGGKRPGVSRSSTRTVSSKSLRSPSAKSTQRSASQKNLAPLPSDVVEEHPEPPSLMDLRREEEQVAQEEELEIKQKREAAQRLALRRGLSSRDVQNMTNAEVKPDDLDETGSQTPAKLDVLEPDPTSPIESSSTDAQAREEDEPSSASVGQPDDAQDPT</sequence>
<protein>
    <submittedName>
        <fullName evidence="2">Uncharacterized protein</fullName>
    </submittedName>
</protein>
<feature type="region of interest" description="Disordered" evidence="1">
    <location>
        <begin position="198"/>
        <end position="242"/>
    </location>
</feature>
<evidence type="ECO:0000313" key="2">
    <source>
        <dbReference type="EMBL" id="KIW25855.1"/>
    </source>
</evidence>
<dbReference type="RefSeq" id="XP_016246071.1">
    <property type="nucleotide sequence ID" value="XM_016396215.1"/>
</dbReference>
<accession>A0A0D2C5U1</accession>
<name>A0A0D2C5U1_9EURO</name>
<feature type="compositionally biased region" description="Low complexity" evidence="1">
    <location>
        <begin position="281"/>
        <end position="301"/>
    </location>
</feature>
<dbReference type="OrthoDB" id="5421971at2759"/>
<dbReference type="GeneID" id="27348186"/>
<feature type="region of interest" description="Disordered" evidence="1">
    <location>
        <begin position="174"/>
        <end position="193"/>
    </location>
</feature>
<dbReference type="VEuPathDB" id="FungiDB:PV07_08992"/>
<reference evidence="2 3" key="1">
    <citation type="submission" date="2015-01" db="EMBL/GenBank/DDBJ databases">
        <title>The Genome Sequence of Cladophialophora immunda CBS83496.</title>
        <authorList>
            <consortium name="The Broad Institute Genomics Platform"/>
            <person name="Cuomo C."/>
            <person name="de Hoog S."/>
            <person name="Gorbushina A."/>
            <person name="Stielow B."/>
            <person name="Teixiera M."/>
            <person name="Abouelleil A."/>
            <person name="Chapman S.B."/>
            <person name="Priest M."/>
            <person name="Young S.K."/>
            <person name="Wortman J."/>
            <person name="Nusbaum C."/>
            <person name="Birren B."/>
        </authorList>
    </citation>
    <scope>NUCLEOTIDE SEQUENCE [LARGE SCALE GENOMIC DNA]</scope>
    <source>
        <strain evidence="2 3">CBS 83496</strain>
    </source>
</reference>
<dbReference type="AlphaFoldDB" id="A0A0D2C5U1"/>
<proteinExistence type="predicted"/>
<feature type="region of interest" description="Disordered" evidence="1">
    <location>
        <begin position="259"/>
        <end position="432"/>
    </location>
</feature>
<feature type="region of interest" description="Disordered" evidence="1">
    <location>
        <begin position="109"/>
        <end position="149"/>
    </location>
</feature>
<evidence type="ECO:0000256" key="1">
    <source>
        <dbReference type="SAM" id="MobiDB-lite"/>
    </source>
</evidence>
<organism evidence="2 3">
    <name type="scientific">Cladophialophora immunda</name>
    <dbReference type="NCBI Taxonomy" id="569365"/>
    <lineage>
        <taxon>Eukaryota</taxon>
        <taxon>Fungi</taxon>
        <taxon>Dikarya</taxon>
        <taxon>Ascomycota</taxon>
        <taxon>Pezizomycotina</taxon>
        <taxon>Eurotiomycetes</taxon>
        <taxon>Chaetothyriomycetidae</taxon>
        <taxon>Chaetothyriales</taxon>
        <taxon>Herpotrichiellaceae</taxon>
        <taxon>Cladophialophora</taxon>
    </lineage>
</organism>
<feature type="compositionally biased region" description="Polar residues" evidence="1">
    <location>
        <begin position="216"/>
        <end position="229"/>
    </location>
</feature>
<feature type="compositionally biased region" description="Basic and acidic residues" evidence="1">
    <location>
        <begin position="319"/>
        <end position="336"/>
    </location>
</feature>
<keyword evidence="3" id="KW-1185">Reference proteome</keyword>
<dbReference type="EMBL" id="KN847044">
    <property type="protein sequence ID" value="KIW25855.1"/>
    <property type="molecule type" value="Genomic_DNA"/>
</dbReference>
<evidence type="ECO:0000313" key="3">
    <source>
        <dbReference type="Proteomes" id="UP000054466"/>
    </source>
</evidence>
<gene>
    <name evidence="2" type="ORF">PV07_08992</name>
</gene>